<evidence type="ECO:0000313" key="2">
    <source>
        <dbReference type="EMBL" id="MWV28306.1"/>
    </source>
</evidence>
<proteinExistence type="predicted"/>
<evidence type="ECO:0000313" key="3">
    <source>
        <dbReference type="Proteomes" id="UP000461409"/>
    </source>
</evidence>
<comment type="caution">
    <text evidence="2">The sequence shown here is derived from an EMBL/GenBank/DDBJ whole genome shotgun (WGS) entry which is preliminary data.</text>
</comment>
<protein>
    <submittedName>
        <fullName evidence="2">Uncharacterized protein</fullName>
    </submittedName>
</protein>
<name>A0A844XE61_9SPHN</name>
<keyword evidence="3" id="KW-1185">Reference proteome</keyword>
<dbReference type="Proteomes" id="UP000461409">
    <property type="component" value="Unassembled WGS sequence"/>
</dbReference>
<accession>A0A844XE61</accession>
<reference evidence="2 3" key="1">
    <citation type="submission" date="2019-12" db="EMBL/GenBank/DDBJ databases">
        <authorList>
            <person name="Lee S.D."/>
        </authorList>
    </citation>
    <scope>NUCLEOTIDE SEQUENCE [LARGE SCALE GENOMIC DNA]</scope>
    <source>
        <strain evidence="2 3">GH3-10</strain>
    </source>
</reference>
<organism evidence="2 3">
    <name type="scientific">Aurantiacibacter rhizosphaerae</name>
    <dbReference type="NCBI Taxonomy" id="2691582"/>
    <lineage>
        <taxon>Bacteria</taxon>
        <taxon>Pseudomonadati</taxon>
        <taxon>Pseudomonadota</taxon>
        <taxon>Alphaproteobacteria</taxon>
        <taxon>Sphingomonadales</taxon>
        <taxon>Erythrobacteraceae</taxon>
        <taxon>Aurantiacibacter</taxon>
    </lineage>
</organism>
<dbReference type="EMBL" id="WUBR01000002">
    <property type="protein sequence ID" value="MWV28306.1"/>
    <property type="molecule type" value="Genomic_DNA"/>
</dbReference>
<feature type="signal peptide" evidence="1">
    <location>
        <begin position="1"/>
        <end position="21"/>
    </location>
</feature>
<keyword evidence="1" id="KW-0732">Signal</keyword>
<evidence type="ECO:0000256" key="1">
    <source>
        <dbReference type="SAM" id="SignalP"/>
    </source>
</evidence>
<reference evidence="2 3" key="2">
    <citation type="submission" date="2020-02" db="EMBL/GenBank/DDBJ databases">
        <title>Erythrobacter dongmakensis sp. nov., isolated from a tidal mudflat.</title>
        <authorList>
            <person name="Kim I.S."/>
        </authorList>
    </citation>
    <scope>NUCLEOTIDE SEQUENCE [LARGE SCALE GENOMIC DNA]</scope>
    <source>
        <strain evidence="2 3">GH3-10</strain>
    </source>
</reference>
<dbReference type="AlphaFoldDB" id="A0A844XE61"/>
<dbReference type="RefSeq" id="WP_160485915.1">
    <property type="nucleotide sequence ID" value="NZ_WUBR01000002.1"/>
</dbReference>
<sequence>MNKAILAAATALSMVAIPAAAQVNTVDDKRDMTEAQQMMYDELDTDQQAMFDAYTPDQQTMYFGWPTDLRGYYWSLEQDQQDAWWYLDDNQRTTLYQIQAPEQRQAAWTSVISQVNKLENGAATSSAQASTTSGDIRFVSKEMAQSIPAAHQGEYPVCKSDSDDNCINAWATGARGPGVDRPLDYWPGKPASSM</sequence>
<gene>
    <name evidence="2" type="ORF">GRF63_10350</name>
</gene>
<feature type="chain" id="PRO_5032516804" evidence="1">
    <location>
        <begin position="22"/>
        <end position="194"/>
    </location>
</feature>